<sequence length="422" mass="49506">MVLFCRYLGLFYSNRCSWYYPLKKVDSWSIYRECKRNFRNITFRRYNFMLITDGKIISPVLVQTALFNQIPIYYLNDKRPLDLEAGSKVLTTSEDCLELLEFNNHHHPNVKASKLVKNKAEFRRISASINKDLYYRLLNIEDLMKMNKESLPFPVVIKPNKGYGSIGVYIVQEEKDWEQAVQDLYCDILLAKNLYSDSVIDSGQIIIEEWINGQEYALDCYYDQEGEPVILNILKRRFMDDKDTSDRIYYTSSEIIEEVKDQALDYLRQLNTKLSLKNYPFHIEMRDSVKGMVPIEMNPLRFAGIGTTDVSYHAYGINASESYYLDSKPDWNPIISREDQSLYGFFCAEIPNHISMNLVDGINHELLEKEFSEVLEYRIIESTTDRTFAVIFFKADDIEEIDRLLQLDLSSYIHLKTAEVIK</sequence>
<dbReference type="AlphaFoldDB" id="A0A3D8VEF2"/>
<keyword evidence="1" id="KW-0436">Ligase</keyword>
<evidence type="ECO:0000256" key="3">
    <source>
        <dbReference type="ARBA" id="ARBA00022840"/>
    </source>
</evidence>
<dbReference type="GO" id="GO:0016874">
    <property type="term" value="F:ligase activity"/>
    <property type="evidence" value="ECO:0007669"/>
    <property type="project" value="UniProtKB-KW"/>
</dbReference>
<name>A0A3D8VEF2_9BACI</name>
<keyword evidence="2 4" id="KW-0547">Nucleotide-binding</keyword>
<evidence type="ECO:0000256" key="4">
    <source>
        <dbReference type="PROSITE-ProRule" id="PRU00409"/>
    </source>
</evidence>
<dbReference type="GO" id="GO:0046872">
    <property type="term" value="F:metal ion binding"/>
    <property type="evidence" value="ECO:0007669"/>
    <property type="project" value="InterPro"/>
</dbReference>
<dbReference type="Proteomes" id="UP000257032">
    <property type="component" value="Unassembled WGS sequence"/>
</dbReference>
<dbReference type="Pfam" id="PF13535">
    <property type="entry name" value="ATP-grasp_4"/>
    <property type="match status" value="1"/>
</dbReference>
<dbReference type="PANTHER" id="PTHR43585:SF2">
    <property type="entry name" value="ATP-GRASP ENZYME FSQD"/>
    <property type="match status" value="1"/>
</dbReference>
<protein>
    <submittedName>
        <fullName evidence="6">ATP-grasp domain-containing protein</fullName>
    </submittedName>
</protein>
<feature type="domain" description="ATP-grasp" evidence="5">
    <location>
        <begin position="121"/>
        <end position="328"/>
    </location>
</feature>
<reference evidence="6 7" key="1">
    <citation type="submission" date="2018-08" db="EMBL/GenBank/DDBJ databases">
        <title>Genome sequence of strict halophilic Halobacillus trueperi SS1 isolated from Lunsu, a salty water body of North West Himalayas.</title>
        <authorList>
            <person name="Gupta S."/>
            <person name="Sharma P."/>
            <person name="Dev K."/>
            <person name="Baumler D."/>
            <person name="Sourirajan A."/>
        </authorList>
    </citation>
    <scope>NUCLEOTIDE SEQUENCE [LARGE SCALE GENOMIC DNA]</scope>
    <source>
        <strain evidence="6 7">SS1</strain>
    </source>
</reference>
<dbReference type="InterPro" id="IPR052032">
    <property type="entry name" value="ATP-dep_AA_Ligase"/>
</dbReference>
<gene>
    <name evidence="6" type="ORF">DXT76_19045</name>
</gene>
<proteinExistence type="predicted"/>
<dbReference type="Gene3D" id="3.30.470.20">
    <property type="entry name" value="ATP-grasp fold, B domain"/>
    <property type="match status" value="1"/>
</dbReference>
<dbReference type="InterPro" id="IPR011761">
    <property type="entry name" value="ATP-grasp"/>
</dbReference>
<dbReference type="EMBL" id="QTLC01000073">
    <property type="protein sequence ID" value="RDY67629.1"/>
    <property type="molecule type" value="Genomic_DNA"/>
</dbReference>
<dbReference type="PROSITE" id="PS50975">
    <property type="entry name" value="ATP_GRASP"/>
    <property type="match status" value="1"/>
</dbReference>
<dbReference type="PANTHER" id="PTHR43585">
    <property type="entry name" value="FUMIPYRROLE BIOSYNTHESIS PROTEIN C"/>
    <property type="match status" value="1"/>
</dbReference>
<accession>A0A3D8VEF2</accession>
<evidence type="ECO:0000313" key="7">
    <source>
        <dbReference type="Proteomes" id="UP000257032"/>
    </source>
</evidence>
<evidence type="ECO:0000256" key="2">
    <source>
        <dbReference type="ARBA" id="ARBA00022741"/>
    </source>
</evidence>
<evidence type="ECO:0000313" key="6">
    <source>
        <dbReference type="EMBL" id="RDY67629.1"/>
    </source>
</evidence>
<evidence type="ECO:0000256" key="1">
    <source>
        <dbReference type="ARBA" id="ARBA00022598"/>
    </source>
</evidence>
<comment type="caution">
    <text evidence="6">The sequence shown here is derived from an EMBL/GenBank/DDBJ whole genome shotgun (WGS) entry which is preliminary data.</text>
</comment>
<dbReference type="SUPFAM" id="SSF56059">
    <property type="entry name" value="Glutathione synthetase ATP-binding domain-like"/>
    <property type="match status" value="1"/>
</dbReference>
<dbReference type="GO" id="GO:0005524">
    <property type="term" value="F:ATP binding"/>
    <property type="evidence" value="ECO:0007669"/>
    <property type="project" value="UniProtKB-UniRule"/>
</dbReference>
<evidence type="ECO:0000259" key="5">
    <source>
        <dbReference type="PROSITE" id="PS50975"/>
    </source>
</evidence>
<keyword evidence="3 4" id="KW-0067">ATP-binding</keyword>
<organism evidence="6 7">
    <name type="scientific">Halobacillus trueperi</name>
    <dbReference type="NCBI Taxonomy" id="156205"/>
    <lineage>
        <taxon>Bacteria</taxon>
        <taxon>Bacillati</taxon>
        <taxon>Bacillota</taxon>
        <taxon>Bacilli</taxon>
        <taxon>Bacillales</taxon>
        <taxon>Bacillaceae</taxon>
        <taxon>Halobacillus</taxon>
    </lineage>
</organism>